<dbReference type="Proteomes" id="UP001153050">
    <property type="component" value="Unassembled WGS sequence"/>
</dbReference>
<dbReference type="Gene3D" id="1.10.3020.10">
    <property type="entry name" value="alpha-amino acid ester hydrolase ( Helical cap domain)"/>
    <property type="match status" value="1"/>
</dbReference>
<dbReference type="InterPro" id="IPR013736">
    <property type="entry name" value="Xaa-Pro_dipept_C"/>
</dbReference>
<proteinExistence type="predicted"/>
<keyword evidence="1" id="KW-0378">Hydrolase</keyword>
<comment type="caution">
    <text evidence="3">The sequence shown here is derived from an EMBL/GenBank/DDBJ whole genome shotgun (WGS) entry which is preliminary data.</text>
</comment>
<dbReference type="InterPro" id="IPR005674">
    <property type="entry name" value="CocE/Ser_esterase"/>
</dbReference>
<dbReference type="RefSeq" id="WP_254017895.1">
    <property type="nucleotide sequence ID" value="NZ_CAKXZT010000116.1"/>
</dbReference>
<feature type="domain" description="Xaa-Pro dipeptidyl-peptidase C-terminal" evidence="2">
    <location>
        <begin position="354"/>
        <end position="594"/>
    </location>
</feature>
<dbReference type="InterPro" id="IPR008979">
    <property type="entry name" value="Galactose-bd-like_sf"/>
</dbReference>
<dbReference type="SUPFAM" id="SSF53474">
    <property type="entry name" value="alpha/beta-Hydrolases"/>
    <property type="match status" value="1"/>
</dbReference>
<accession>A0ABN8JPC7</accession>
<reference evidence="3 4" key="1">
    <citation type="submission" date="2022-03" db="EMBL/GenBank/DDBJ databases">
        <authorList>
            <person name="Brunel B."/>
        </authorList>
    </citation>
    <scope>NUCLEOTIDE SEQUENCE [LARGE SCALE GENOMIC DNA]</scope>
    <source>
        <strain evidence="3">STM5069sample</strain>
    </source>
</reference>
<dbReference type="SUPFAM" id="SSF49785">
    <property type="entry name" value="Galactose-binding domain-like"/>
    <property type="match status" value="1"/>
</dbReference>
<dbReference type="SMART" id="SM00939">
    <property type="entry name" value="PepX_C"/>
    <property type="match status" value="1"/>
</dbReference>
<evidence type="ECO:0000313" key="3">
    <source>
        <dbReference type="EMBL" id="CAH2399522.1"/>
    </source>
</evidence>
<organism evidence="3 4">
    <name type="scientific">Mesorhizobium escarrei</name>
    <dbReference type="NCBI Taxonomy" id="666018"/>
    <lineage>
        <taxon>Bacteria</taxon>
        <taxon>Pseudomonadati</taxon>
        <taxon>Pseudomonadota</taxon>
        <taxon>Alphaproteobacteria</taxon>
        <taxon>Hyphomicrobiales</taxon>
        <taxon>Phyllobacteriaceae</taxon>
        <taxon>Mesorhizobium</taxon>
    </lineage>
</organism>
<dbReference type="Gene3D" id="2.60.120.260">
    <property type="entry name" value="Galactose-binding domain-like"/>
    <property type="match status" value="1"/>
</dbReference>
<evidence type="ECO:0000259" key="2">
    <source>
        <dbReference type="SMART" id="SM00939"/>
    </source>
</evidence>
<dbReference type="EMBL" id="CAKXZT010000116">
    <property type="protein sequence ID" value="CAH2399522.1"/>
    <property type="molecule type" value="Genomic_DNA"/>
</dbReference>
<sequence length="600" mass="66227">MDVSGRHLLETSAHELQHSIFGFDLHSKAVGSNKIGALESVYVPMRDGVKIALDIVRPLGDGPNTKRGTVLVMTRYWRGVKGDPTNPFAELFVPHGYAVVVGDVRGTGASFGVWRHHYSRAEILDFSDVLDWIVAQPWSTGGVVGYGHSYVGTTAAFMAERNHPALRGTMPSGREIDPYEENYFPGGIRNDSQGKTWGISVKYQDSNVFAKVEVTGAITIIPSPGVRPVGPDGEADLQAALRDHDTAPSEWEGQQQVTFKDDRPTTWGGESWRDSSLMEVADRISRSGTPTQDYTGWFDGGLSQGALRRFVLQANPISEIIGPWGHSHEIPYDPLRAESEAIFPTKETLEANRIRFAELCLNGQAAREQGKVLHYYTLGEGWKTTRLWPLPGTTRQRWYMASDSRLSASPDRTGFDSLQVDRATGALTSVWWNRPEMDFGDLRNSGAGRLTYTSEALTRDVEITGQPVVHLNVTSTREDGAFFLYLHGIKPDGEPYYLTRGQLRALHRKIWTDSPFSALGPDHTYLRRDAEPLTPGDSAILTFTLFPMSARIPAGHRLKVIVAGSDAPTFASVPADGEPPFLKFHHGPAGCYIDLPIIEP</sequence>
<protein>
    <submittedName>
        <fullName evidence="3">Family S15 peptidase</fullName>
    </submittedName>
</protein>
<dbReference type="InterPro" id="IPR029058">
    <property type="entry name" value="AB_hydrolase_fold"/>
</dbReference>
<dbReference type="Pfam" id="PF08530">
    <property type="entry name" value="PepX_C"/>
    <property type="match status" value="1"/>
</dbReference>
<keyword evidence="4" id="KW-1185">Reference proteome</keyword>
<evidence type="ECO:0000256" key="1">
    <source>
        <dbReference type="ARBA" id="ARBA00022801"/>
    </source>
</evidence>
<dbReference type="InterPro" id="IPR000383">
    <property type="entry name" value="Xaa-Pro-like_dom"/>
</dbReference>
<dbReference type="Pfam" id="PF02129">
    <property type="entry name" value="Peptidase_S15"/>
    <property type="match status" value="1"/>
</dbReference>
<gene>
    <name evidence="3" type="ORF">MES5069_220205</name>
</gene>
<dbReference type="Gene3D" id="3.40.50.1820">
    <property type="entry name" value="alpha/beta hydrolase"/>
    <property type="match status" value="1"/>
</dbReference>
<dbReference type="NCBIfam" id="TIGR00976">
    <property type="entry name" value="CocE_NonD"/>
    <property type="match status" value="1"/>
</dbReference>
<evidence type="ECO:0000313" key="4">
    <source>
        <dbReference type="Proteomes" id="UP001153050"/>
    </source>
</evidence>
<name>A0ABN8JPC7_9HYPH</name>